<gene>
    <name evidence="3" type="ORF">A2925_05095</name>
</gene>
<dbReference type="Gene3D" id="3.40.1440.10">
    <property type="entry name" value="GIY-YIG endonuclease"/>
    <property type="match status" value="1"/>
</dbReference>
<dbReference type="InterPro" id="IPR000305">
    <property type="entry name" value="GIY-YIG_endonuc"/>
</dbReference>
<accession>A0A1F8GJI3</accession>
<feature type="domain" description="GIY-YIG" evidence="2">
    <location>
        <begin position="1"/>
        <end position="78"/>
    </location>
</feature>
<protein>
    <recommendedName>
        <fullName evidence="2">GIY-YIG domain-containing protein</fullName>
    </recommendedName>
</protein>
<dbReference type="Pfam" id="PF01541">
    <property type="entry name" value="GIY-YIG"/>
    <property type="match status" value="1"/>
</dbReference>
<dbReference type="SMART" id="SM00465">
    <property type="entry name" value="GIYc"/>
    <property type="match status" value="1"/>
</dbReference>
<comment type="caution">
    <text evidence="3">The sequence shown here is derived from an EMBL/GenBank/DDBJ whole genome shotgun (WGS) entry which is preliminary data.</text>
</comment>
<evidence type="ECO:0000259" key="2">
    <source>
        <dbReference type="PROSITE" id="PS50164"/>
    </source>
</evidence>
<name>A0A1F8GJI3_9BACT</name>
<dbReference type="PANTHER" id="PTHR34477">
    <property type="entry name" value="UPF0213 PROTEIN YHBQ"/>
    <property type="match status" value="1"/>
</dbReference>
<evidence type="ECO:0000256" key="1">
    <source>
        <dbReference type="ARBA" id="ARBA00007435"/>
    </source>
</evidence>
<dbReference type="PROSITE" id="PS50164">
    <property type="entry name" value="GIY_YIG"/>
    <property type="match status" value="1"/>
</dbReference>
<dbReference type="SUPFAM" id="SSF82771">
    <property type="entry name" value="GIY-YIG endonuclease"/>
    <property type="match status" value="1"/>
</dbReference>
<sequence>MFCIYLIKSLKDNSLYIGYTANLERRLAEHNKNQSTATKNKGPYELIYCEYYKSEKDAKYREENLKRFSQAHTQLKRRIKNSLA</sequence>
<evidence type="ECO:0000313" key="4">
    <source>
        <dbReference type="Proteomes" id="UP000178256"/>
    </source>
</evidence>
<proteinExistence type="inferred from homology"/>
<evidence type="ECO:0000313" key="3">
    <source>
        <dbReference type="EMBL" id="OGN25567.1"/>
    </source>
</evidence>
<dbReference type="Proteomes" id="UP000178256">
    <property type="component" value="Unassembled WGS sequence"/>
</dbReference>
<reference evidence="3 4" key="1">
    <citation type="journal article" date="2016" name="Nat. Commun.">
        <title>Thousands of microbial genomes shed light on interconnected biogeochemical processes in an aquifer system.</title>
        <authorList>
            <person name="Anantharaman K."/>
            <person name="Brown C.T."/>
            <person name="Hug L.A."/>
            <person name="Sharon I."/>
            <person name="Castelle C.J."/>
            <person name="Probst A.J."/>
            <person name="Thomas B.C."/>
            <person name="Singh A."/>
            <person name="Wilkins M.J."/>
            <person name="Karaoz U."/>
            <person name="Brodie E.L."/>
            <person name="Williams K.H."/>
            <person name="Hubbard S.S."/>
            <person name="Banfield J.F."/>
        </authorList>
    </citation>
    <scope>NUCLEOTIDE SEQUENCE [LARGE SCALE GENOMIC DNA]</scope>
</reference>
<dbReference type="AlphaFoldDB" id="A0A1F8GJI3"/>
<dbReference type="PANTHER" id="PTHR34477:SF1">
    <property type="entry name" value="UPF0213 PROTEIN YHBQ"/>
    <property type="match status" value="1"/>
</dbReference>
<comment type="similarity">
    <text evidence="1">Belongs to the UPF0213 family.</text>
</comment>
<dbReference type="EMBL" id="MGKL01000017">
    <property type="protein sequence ID" value="OGN25567.1"/>
    <property type="molecule type" value="Genomic_DNA"/>
</dbReference>
<dbReference type="InterPro" id="IPR035901">
    <property type="entry name" value="GIY-YIG_endonuc_sf"/>
</dbReference>
<dbReference type="InterPro" id="IPR050190">
    <property type="entry name" value="UPF0213_domain"/>
</dbReference>
<organism evidence="3 4">
    <name type="scientific">Candidatus Yanofskybacteria bacterium RIFCSPLOWO2_01_FULL_44_22</name>
    <dbReference type="NCBI Taxonomy" id="1802697"/>
    <lineage>
        <taxon>Bacteria</taxon>
        <taxon>Candidatus Yanofskyibacteriota</taxon>
    </lineage>
</organism>